<keyword evidence="11" id="KW-0496">Mitochondrion</keyword>
<dbReference type="EC" id="3.1.2.30" evidence="18"/>
<dbReference type="InterPro" id="IPR005000">
    <property type="entry name" value="Aldolase/citrate-lyase_domain"/>
</dbReference>
<evidence type="ECO:0000256" key="5">
    <source>
        <dbReference type="ARBA" id="ARBA00022679"/>
    </source>
</evidence>
<dbReference type="Proteomes" id="UP000838412">
    <property type="component" value="Chromosome 14"/>
</dbReference>
<evidence type="ECO:0000256" key="21">
    <source>
        <dbReference type="ARBA" id="ARBA00076231"/>
    </source>
</evidence>
<keyword evidence="6 25" id="KW-0479">Metal-binding</keyword>
<evidence type="ECO:0000256" key="16">
    <source>
        <dbReference type="ARBA" id="ARBA00055540"/>
    </source>
</evidence>
<accession>A0A8J9Z0Z2</accession>
<evidence type="ECO:0000256" key="2">
    <source>
        <dbReference type="ARBA" id="ARBA00004173"/>
    </source>
</evidence>
<dbReference type="PANTHER" id="PTHR11105:SF0">
    <property type="entry name" value="CITRAMALYL-COA LYASE, MITOCHONDRIAL"/>
    <property type="match status" value="1"/>
</dbReference>
<keyword evidence="12" id="KW-0456">Lyase</keyword>
<organism evidence="27 28">
    <name type="scientific">Branchiostoma lanceolatum</name>
    <name type="common">Common lancelet</name>
    <name type="synonym">Amphioxus lanceolatum</name>
    <dbReference type="NCBI Taxonomy" id="7740"/>
    <lineage>
        <taxon>Eukaryota</taxon>
        <taxon>Metazoa</taxon>
        <taxon>Chordata</taxon>
        <taxon>Cephalochordata</taxon>
        <taxon>Leptocardii</taxon>
        <taxon>Amphioxiformes</taxon>
        <taxon>Branchiostomatidae</taxon>
        <taxon>Branchiostoma</taxon>
    </lineage>
</organism>
<dbReference type="InterPro" id="IPR040186">
    <property type="entry name" value="Citramalyl-CoA_lyase"/>
</dbReference>
<dbReference type="GO" id="GO:0106064">
    <property type="term" value="P:regulation of cobalamin metabolic process"/>
    <property type="evidence" value="ECO:0007669"/>
    <property type="project" value="TreeGrafter"/>
</dbReference>
<evidence type="ECO:0000313" key="27">
    <source>
        <dbReference type="EMBL" id="CAH1245236.1"/>
    </source>
</evidence>
<keyword evidence="7" id="KW-0378">Hydrolase</keyword>
<dbReference type="EC" id="2.3.3.9" evidence="4"/>
<evidence type="ECO:0000256" key="14">
    <source>
        <dbReference type="ARBA" id="ARBA00051623"/>
    </source>
</evidence>
<evidence type="ECO:0000256" key="18">
    <source>
        <dbReference type="ARBA" id="ARBA00066460"/>
    </source>
</evidence>
<evidence type="ECO:0000256" key="20">
    <source>
        <dbReference type="ARBA" id="ARBA00072098"/>
    </source>
</evidence>
<evidence type="ECO:0000256" key="19">
    <source>
        <dbReference type="ARBA" id="ARBA00066840"/>
    </source>
</evidence>
<dbReference type="GO" id="GO:0005739">
    <property type="term" value="C:mitochondrion"/>
    <property type="evidence" value="ECO:0007669"/>
    <property type="project" value="UniProtKB-SubCell"/>
</dbReference>
<feature type="binding site" evidence="25">
    <location>
        <position position="222"/>
    </location>
    <ligand>
        <name>Mg(2+)</name>
        <dbReference type="ChEBI" id="CHEBI:18420"/>
    </ligand>
</feature>
<dbReference type="EC" id="4.1.3.25" evidence="19"/>
<dbReference type="GO" id="GO:0046872">
    <property type="term" value="F:metal ion binding"/>
    <property type="evidence" value="ECO:0007669"/>
    <property type="project" value="UniProtKB-KW"/>
</dbReference>
<evidence type="ECO:0000256" key="13">
    <source>
        <dbReference type="ARBA" id="ARBA00047918"/>
    </source>
</evidence>
<evidence type="ECO:0000256" key="8">
    <source>
        <dbReference type="ARBA" id="ARBA00022842"/>
    </source>
</evidence>
<keyword evidence="28" id="KW-1185">Reference proteome</keyword>
<keyword evidence="10" id="KW-0007">Acetylation</keyword>
<dbReference type="InterPro" id="IPR011206">
    <property type="entry name" value="Citrate_lyase_beta/mcl1/mcl2"/>
</dbReference>
<evidence type="ECO:0000256" key="7">
    <source>
        <dbReference type="ARBA" id="ARBA00022801"/>
    </source>
</evidence>
<sequence length="360" mass="39487">MMSLMLSAGISRSWFISRSPSFCLRNVPLVRVLFQTSVRLSTPLRSYCSAPGQHSIIFRPRRALLFVAGNDERKICKIPTLDADCVVMDCEDAVAPSKKDEARKTVTRMLDEVDFGRTECAVRINSVDSGLADDDLLAILQAKNLPSAIVLPKVESVEEMQTFAANLNTAVAEIEVNPTFDLFAILESAKGLMNLQPILQEIVSLSDMSPFRLAALAFGSEDFAADIGASRTSEATELLYARQMVVLAAKAFGLQAIDYASVDFKDTESLKRQAEEGARFGFTGKVAIHPLQVPIIQQAFSPSPERVVWARGLIQAFQQHQQEGKGAFVYEGKMIDKPSLLQAQNVVQLAEAVEPSISQE</sequence>
<dbReference type="OrthoDB" id="1773at2759"/>
<comment type="catalytic activity">
    <reaction evidence="14">
        <text>propanoyl-CoA + glyoxylate + H2O = 3-methylmalate + CoA + H(+)</text>
        <dbReference type="Rhea" id="RHEA:47628"/>
        <dbReference type="ChEBI" id="CHEBI:15377"/>
        <dbReference type="ChEBI" id="CHEBI:15378"/>
        <dbReference type="ChEBI" id="CHEBI:36655"/>
        <dbReference type="ChEBI" id="CHEBI:57287"/>
        <dbReference type="ChEBI" id="CHEBI:57392"/>
        <dbReference type="ChEBI" id="CHEBI:87810"/>
    </reaction>
</comment>
<keyword evidence="8 25" id="KW-0460">Magnesium</keyword>
<evidence type="ECO:0000259" key="26">
    <source>
        <dbReference type="Pfam" id="PF03328"/>
    </source>
</evidence>
<dbReference type="AlphaFoldDB" id="A0A8J9Z0Z2"/>
<dbReference type="GO" id="GO:0016787">
    <property type="term" value="F:hydrolase activity"/>
    <property type="evidence" value="ECO:0007669"/>
    <property type="project" value="UniProtKB-KW"/>
</dbReference>
<comment type="subcellular location">
    <subcellularLocation>
        <location evidence="2">Mitochondrion</location>
    </subcellularLocation>
</comment>
<evidence type="ECO:0000256" key="15">
    <source>
        <dbReference type="ARBA" id="ARBA00051672"/>
    </source>
</evidence>
<feature type="domain" description="HpcH/HpaI aldolase/citrate lyase" evidence="26">
    <location>
        <begin position="62"/>
        <end position="290"/>
    </location>
</feature>
<comment type="cofactor">
    <cofactor evidence="1">
        <name>Mg(2+)</name>
        <dbReference type="ChEBI" id="CHEBI:18420"/>
    </cofactor>
</comment>
<feature type="binding site" evidence="24">
    <location>
        <position position="187"/>
    </location>
    <ligand>
        <name>substrate</name>
    </ligand>
</feature>
<gene>
    <name evidence="27" type="primary">CLYBL</name>
    <name evidence="27" type="ORF">BLAG_LOCUS7635</name>
</gene>
<evidence type="ECO:0000256" key="23">
    <source>
        <dbReference type="ARBA" id="ARBA00083020"/>
    </source>
</evidence>
<dbReference type="Pfam" id="PF03328">
    <property type="entry name" value="HpcH_HpaI"/>
    <property type="match status" value="1"/>
</dbReference>
<dbReference type="GO" id="GO:0004474">
    <property type="term" value="F:malate synthase activity"/>
    <property type="evidence" value="ECO:0007669"/>
    <property type="project" value="UniProtKB-EC"/>
</dbReference>
<evidence type="ECO:0000256" key="25">
    <source>
        <dbReference type="PIRSR" id="PIRSR015582-2"/>
    </source>
</evidence>
<comment type="subunit">
    <text evidence="3">Homotrimer.</text>
</comment>
<evidence type="ECO:0000256" key="6">
    <source>
        <dbReference type="ARBA" id="ARBA00022723"/>
    </source>
</evidence>
<comment type="similarity">
    <text evidence="17">Belongs to the HpcH/HpaI aldolase family. Citrate lyase beta subunit-like subfamily.</text>
</comment>
<name>A0A8J9Z0Z2_BRALA</name>
<comment type="function">
    <text evidence="16">Mitochondrial citramalyl-CoA lyase indirectly involved in the vitamin B12 metabolism. Converts citramalyl-CoA into acetyl-CoA and pyruvate in the C5-dicarboxylate catabolism pathway. The C5-dicarboxylate catabolism pathway is required to detoxify itaconate, a vitamin B12-poisoning metabolite. Also acts as a malate synthase in vitro, converting glyoxylate and acetyl-CoA to malate. Also displays malyl-CoA thioesterase activity. Also acts as a beta-methylmalate synthase in vitro, by mediating conversion of glyoxylate and propionyl-CoA to beta-methylmalate. Also has very weak citramalate synthase activity in vitro.</text>
</comment>
<keyword evidence="9" id="KW-0809">Transit peptide</keyword>
<evidence type="ECO:0000256" key="1">
    <source>
        <dbReference type="ARBA" id="ARBA00001946"/>
    </source>
</evidence>
<evidence type="ECO:0000256" key="22">
    <source>
        <dbReference type="ARBA" id="ARBA00076788"/>
    </source>
</evidence>
<feature type="binding site" evidence="25">
    <location>
        <position position="187"/>
    </location>
    <ligand>
        <name>Mg(2+)</name>
        <dbReference type="ChEBI" id="CHEBI:18420"/>
    </ligand>
</feature>
<keyword evidence="5" id="KW-0808">Transferase</keyword>
<dbReference type="InterPro" id="IPR015813">
    <property type="entry name" value="Pyrv/PenolPyrv_kinase-like_dom"/>
</dbReference>
<dbReference type="Gene3D" id="3.20.20.60">
    <property type="entry name" value="Phosphoenolpyruvate-binding domains"/>
    <property type="match status" value="1"/>
</dbReference>
<feature type="binding site" evidence="24">
    <location>
        <position position="123"/>
    </location>
    <ligand>
        <name>substrate</name>
    </ligand>
</feature>
<comment type="catalytic activity">
    <reaction evidence="15">
        <text>(3S)-citramalyl-CoA = pyruvate + acetyl-CoA</text>
        <dbReference type="Rhea" id="RHEA:22612"/>
        <dbReference type="ChEBI" id="CHEBI:15361"/>
        <dbReference type="ChEBI" id="CHEBI:57288"/>
        <dbReference type="ChEBI" id="CHEBI:58668"/>
        <dbReference type="EC" id="4.1.3.25"/>
    </reaction>
</comment>
<evidence type="ECO:0000256" key="10">
    <source>
        <dbReference type="ARBA" id="ARBA00022990"/>
    </source>
</evidence>
<dbReference type="PIRSF" id="PIRSF015582">
    <property type="entry name" value="Cit_lyase_B"/>
    <property type="match status" value="1"/>
</dbReference>
<evidence type="ECO:0000256" key="24">
    <source>
        <dbReference type="PIRSR" id="PIRSR015582-1"/>
    </source>
</evidence>
<evidence type="ECO:0000256" key="11">
    <source>
        <dbReference type="ARBA" id="ARBA00023128"/>
    </source>
</evidence>
<dbReference type="EMBL" id="OV696699">
    <property type="protein sequence ID" value="CAH1245236.1"/>
    <property type="molecule type" value="Genomic_DNA"/>
</dbReference>
<reference evidence="27" key="1">
    <citation type="submission" date="2022-01" db="EMBL/GenBank/DDBJ databases">
        <authorList>
            <person name="Braso-Vives M."/>
        </authorList>
    </citation>
    <scope>NUCLEOTIDE SEQUENCE</scope>
</reference>
<evidence type="ECO:0000256" key="3">
    <source>
        <dbReference type="ARBA" id="ARBA00011233"/>
    </source>
</evidence>
<dbReference type="PANTHER" id="PTHR11105">
    <property type="entry name" value="CITRATE LYASE SUBUNIT BETA-RELATED"/>
    <property type="match status" value="1"/>
</dbReference>
<dbReference type="GO" id="GO:0047777">
    <property type="term" value="F:(S)-citramalyl-CoA lyase activity"/>
    <property type="evidence" value="ECO:0007669"/>
    <property type="project" value="UniProtKB-EC"/>
</dbReference>
<evidence type="ECO:0000256" key="9">
    <source>
        <dbReference type="ARBA" id="ARBA00022946"/>
    </source>
</evidence>
<comment type="catalytic activity">
    <reaction evidence="13">
        <text>glyoxylate + acetyl-CoA + H2O = (S)-malate + CoA + H(+)</text>
        <dbReference type="Rhea" id="RHEA:18181"/>
        <dbReference type="ChEBI" id="CHEBI:15377"/>
        <dbReference type="ChEBI" id="CHEBI:15378"/>
        <dbReference type="ChEBI" id="CHEBI:15589"/>
        <dbReference type="ChEBI" id="CHEBI:36655"/>
        <dbReference type="ChEBI" id="CHEBI:57287"/>
        <dbReference type="ChEBI" id="CHEBI:57288"/>
        <dbReference type="EC" id="2.3.3.9"/>
    </reaction>
</comment>
<evidence type="ECO:0000256" key="4">
    <source>
        <dbReference type="ARBA" id="ARBA00012636"/>
    </source>
</evidence>
<protein>
    <recommendedName>
        <fullName evidence="20">Citramalyl-CoA lyase, mitochondrial</fullName>
        <ecNumber evidence="4">2.3.3.9</ecNumber>
        <ecNumber evidence="18">3.1.2.30</ecNumber>
        <ecNumber evidence="19">4.1.3.25</ecNumber>
    </recommendedName>
    <alternativeName>
        <fullName evidence="22">(3S)-malyl-CoA thioesterase</fullName>
    </alternativeName>
    <alternativeName>
        <fullName evidence="23">Beta-methylmalate synthase</fullName>
    </alternativeName>
    <alternativeName>
        <fullName evidence="21">Malate synthase</fullName>
    </alternativeName>
</protein>
<evidence type="ECO:0000256" key="12">
    <source>
        <dbReference type="ARBA" id="ARBA00023239"/>
    </source>
</evidence>
<dbReference type="FunFam" id="3.20.20.60:FF:000014">
    <property type="entry name" value="Citrate lyase subunit beta-like protein"/>
    <property type="match status" value="1"/>
</dbReference>
<evidence type="ECO:0000313" key="28">
    <source>
        <dbReference type="Proteomes" id="UP000838412"/>
    </source>
</evidence>
<evidence type="ECO:0000256" key="17">
    <source>
        <dbReference type="ARBA" id="ARBA00061542"/>
    </source>
</evidence>
<dbReference type="SUPFAM" id="SSF51621">
    <property type="entry name" value="Phosphoenolpyruvate/pyruvate domain"/>
    <property type="match status" value="1"/>
</dbReference>
<dbReference type="InterPro" id="IPR040442">
    <property type="entry name" value="Pyrv_kinase-like_dom_sf"/>
</dbReference>
<proteinExistence type="inferred from homology"/>